<comment type="similarity">
    <text evidence="3 10 12">Belongs to the phosphoglycerate kinase family.</text>
</comment>
<gene>
    <name evidence="10" type="primary">pgk</name>
    <name evidence="13" type="ORF">A3J59_04675</name>
</gene>
<protein>
    <recommendedName>
        <fullName evidence="4 10">Phosphoglycerate kinase</fullName>
        <ecNumber evidence="4 10">2.7.2.3</ecNumber>
    </recommendedName>
</protein>
<evidence type="ECO:0000256" key="11">
    <source>
        <dbReference type="PIRSR" id="PIRSR000724-2"/>
    </source>
</evidence>
<accession>A0A1G1YFG7</accession>
<dbReference type="FunFam" id="3.40.50.1260:FF:000031">
    <property type="entry name" value="Phosphoglycerate kinase 1"/>
    <property type="match status" value="1"/>
</dbReference>
<name>A0A1G1YFG7_9BACT</name>
<dbReference type="AlphaFoldDB" id="A0A1G1YFG7"/>
<evidence type="ECO:0000256" key="12">
    <source>
        <dbReference type="RuleBase" id="RU000532"/>
    </source>
</evidence>
<evidence type="ECO:0000256" key="3">
    <source>
        <dbReference type="ARBA" id="ARBA00008982"/>
    </source>
</evidence>
<dbReference type="PRINTS" id="PR00477">
    <property type="entry name" value="PHGLYCKINASE"/>
</dbReference>
<comment type="caution">
    <text evidence="13">The sequence shown here is derived from an EMBL/GenBank/DDBJ whole genome shotgun (WGS) entry which is preliminary data.</text>
</comment>
<comment type="subcellular location">
    <subcellularLocation>
        <location evidence="10">Cytoplasm</location>
    </subcellularLocation>
</comment>
<dbReference type="GO" id="GO:0043531">
    <property type="term" value="F:ADP binding"/>
    <property type="evidence" value="ECO:0007669"/>
    <property type="project" value="TreeGrafter"/>
</dbReference>
<evidence type="ECO:0000256" key="9">
    <source>
        <dbReference type="ARBA" id="ARBA00023152"/>
    </source>
</evidence>
<feature type="binding site" evidence="10">
    <location>
        <position position="41"/>
    </location>
    <ligand>
        <name>substrate</name>
    </ligand>
</feature>
<dbReference type="EMBL" id="MHIL01000033">
    <property type="protein sequence ID" value="OGY50227.1"/>
    <property type="molecule type" value="Genomic_DNA"/>
</dbReference>
<dbReference type="GO" id="GO:0005829">
    <property type="term" value="C:cytosol"/>
    <property type="evidence" value="ECO:0007669"/>
    <property type="project" value="TreeGrafter"/>
</dbReference>
<dbReference type="GO" id="GO:0006094">
    <property type="term" value="P:gluconeogenesis"/>
    <property type="evidence" value="ECO:0007669"/>
    <property type="project" value="TreeGrafter"/>
</dbReference>
<dbReference type="PIRSF" id="PIRSF000724">
    <property type="entry name" value="Pgk"/>
    <property type="match status" value="1"/>
</dbReference>
<feature type="binding site" evidence="10 11">
    <location>
        <begin position="365"/>
        <end position="368"/>
    </location>
    <ligand>
        <name>ATP</name>
        <dbReference type="ChEBI" id="CHEBI:30616"/>
    </ligand>
</feature>
<evidence type="ECO:0000313" key="13">
    <source>
        <dbReference type="EMBL" id="OGY50227.1"/>
    </source>
</evidence>
<feature type="binding site" evidence="10">
    <location>
        <position position="156"/>
    </location>
    <ligand>
        <name>substrate</name>
    </ligand>
</feature>
<feature type="binding site" evidence="10 11">
    <location>
        <position position="339"/>
    </location>
    <ligand>
        <name>ATP</name>
        <dbReference type="ChEBI" id="CHEBI:30616"/>
    </ligand>
</feature>
<keyword evidence="6 10" id="KW-0547">Nucleotide-binding</keyword>
<dbReference type="InterPro" id="IPR015824">
    <property type="entry name" value="Phosphoglycerate_kinase_N"/>
</dbReference>
<dbReference type="EC" id="2.7.2.3" evidence="4 10"/>
<proteinExistence type="inferred from homology"/>
<comment type="subunit">
    <text evidence="10">Monomer.</text>
</comment>
<dbReference type="GO" id="GO:0004618">
    <property type="term" value="F:phosphoglycerate kinase activity"/>
    <property type="evidence" value="ECO:0007669"/>
    <property type="project" value="UniProtKB-UniRule"/>
</dbReference>
<dbReference type="Gene3D" id="3.40.50.1260">
    <property type="entry name" value="Phosphoglycerate kinase, N-terminal domain"/>
    <property type="match status" value="2"/>
</dbReference>
<sequence>MKLKSIKSVGHLRGKRVLFRVAYDVPLVQRGKRWAVADDRRIAGTLPTLRYLLRQQCRVVILSWLKRPGGRVVADYRMDPVARCLSKLINQPVKKLDDCIGPKVFREINELKPGGVLMLENVRFYHQEEENNKRFARLLVHGIDLIVFDAFGQAHRVHASTTGITALRPTYAGLLLERELAALGRVAQRPSQPLIVVLGGAKISDKVAVIEHLVKIADQILIGGGLANVFLKATGVPIGRSFVEDTFVDKAKRTSVNAVKVARQLYQRYRSKITLPVDLVAASSISPHALVEVVDLAAHGRIDPRWKFLDIGPQTTSEFTGQLKRAKTIFWNGPMGVFEIGKFDAGTKMIAQAIAASRATSVVGGGDTEQAVARYRLAGSFTHVSTGGGASLEFLAGRPLPALKHIIHLL</sequence>
<organism evidence="13 14">
    <name type="scientific">Candidatus Buchananbacteria bacterium RIFCSPHIGHO2_02_FULL_56_16</name>
    <dbReference type="NCBI Taxonomy" id="1797542"/>
    <lineage>
        <taxon>Bacteria</taxon>
        <taxon>Candidatus Buchananiibacteriota</taxon>
    </lineage>
</organism>
<keyword evidence="5 10" id="KW-0808">Transferase</keyword>
<evidence type="ECO:0000256" key="2">
    <source>
        <dbReference type="ARBA" id="ARBA00004838"/>
    </source>
</evidence>
<dbReference type="GO" id="GO:0005524">
    <property type="term" value="F:ATP binding"/>
    <property type="evidence" value="ECO:0007669"/>
    <property type="project" value="UniProtKB-KW"/>
</dbReference>
<dbReference type="GO" id="GO:0006096">
    <property type="term" value="P:glycolytic process"/>
    <property type="evidence" value="ECO:0007669"/>
    <property type="project" value="UniProtKB-UniRule"/>
</dbReference>
<dbReference type="UniPathway" id="UPA00109">
    <property type="reaction ID" value="UER00185"/>
</dbReference>
<evidence type="ECO:0000313" key="14">
    <source>
        <dbReference type="Proteomes" id="UP000177310"/>
    </source>
</evidence>
<comment type="catalytic activity">
    <reaction evidence="1 10 12">
        <text>(2R)-3-phosphoglycerate + ATP = (2R)-3-phospho-glyceroyl phosphate + ADP</text>
        <dbReference type="Rhea" id="RHEA:14801"/>
        <dbReference type="ChEBI" id="CHEBI:30616"/>
        <dbReference type="ChEBI" id="CHEBI:57604"/>
        <dbReference type="ChEBI" id="CHEBI:58272"/>
        <dbReference type="ChEBI" id="CHEBI:456216"/>
        <dbReference type="EC" id="2.7.2.3"/>
    </reaction>
</comment>
<evidence type="ECO:0000256" key="5">
    <source>
        <dbReference type="ARBA" id="ARBA00022679"/>
    </source>
</evidence>
<comment type="caution">
    <text evidence="10">Lacks conserved residue(s) required for the propagation of feature annotation.</text>
</comment>
<dbReference type="InterPro" id="IPR001576">
    <property type="entry name" value="Phosphoglycerate_kinase"/>
</dbReference>
<dbReference type="Pfam" id="PF00162">
    <property type="entry name" value="PGK"/>
    <property type="match status" value="1"/>
</dbReference>
<keyword evidence="10" id="KW-0963">Cytoplasm</keyword>
<evidence type="ECO:0000256" key="7">
    <source>
        <dbReference type="ARBA" id="ARBA00022777"/>
    </source>
</evidence>
<dbReference type="Proteomes" id="UP000177310">
    <property type="component" value="Unassembled WGS sequence"/>
</dbReference>
<feature type="binding site" evidence="10 11">
    <location>
        <position position="206"/>
    </location>
    <ligand>
        <name>ATP</name>
        <dbReference type="ChEBI" id="CHEBI:30616"/>
    </ligand>
</feature>
<evidence type="ECO:0000256" key="10">
    <source>
        <dbReference type="HAMAP-Rule" id="MF_00145"/>
    </source>
</evidence>
<dbReference type="PANTHER" id="PTHR11406">
    <property type="entry name" value="PHOSPHOGLYCERATE KINASE"/>
    <property type="match status" value="1"/>
</dbReference>
<evidence type="ECO:0000256" key="1">
    <source>
        <dbReference type="ARBA" id="ARBA00000642"/>
    </source>
</evidence>
<evidence type="ECO:0000256" key="4">
    <source>
        <dbReference type="ARBA" id="ARBA00013061"/>
    </source>
</evidence>
<dbReference type="PANTHER" id="PTHR11406:SF23">
    <property type="entry name" value="PHOSPHOGLYCERATE KINASE 1, CHLOROPLASTIC-RELATED"/>
    <property type="match status" value="1"/>
</dbReference>
<dbReference type="SUPFAM" id="SSF53748">
    <property type="entry name" value="Phosphoglycerate kinase"/>
    <property type="match status" value="1"/>
</dbReference>
<feature type="binding site" evidence="10">
    <location>
        <position position="123"/>
    </location>
    <ligand>
        <name>substrate</name>
    </ligand>
</feature>
<keyword evidence="7 10" id="KW-0418">Kinase</keyword>
<dbReference type="STRING" id="1797542.A3J59_04675"/>
<comment type="pathway">
    <text evidence="2 10">Carbohydrate degradation; glycolysis; pyruvate from D-glyceraldehyde 3-phosphate: step 2/5.</text>
</comment>
<dbReference type="HAMAP" id="MF_00145">
    <property type="entry name" value="Phosphoglyc_kinase"/>
    <property type="match status" value="1"/>
</dbReference>
<reference evidence="13 14" key="1">
    <citation type="journal article" date="2016" name="Nat. Commun.">
        <title>Thousands of microbial genomes shed light on interconnected biogeochemical processes in an aquifer system.</title>
        <authorList>
            <person name="Anantharaman K."/>
            <person name="Brown C.T."/>
            <person name="Hug L.A."/>
            <person name="Sharon I."/>
            <person name="Castelle C.J."/>
            <person name="Probst A.J."/>
            <person name="Thomas B.C."/>
            <person name="Singh A."/>
            <person name="Wilkins M.J."/>
            <person name="Karaoz U."/>
            <person name="Brodie E.L."/>
            <person name="Williams K.H."/>
            <person name="Hubbard S.S."/>
            <person name="Banfield J.F."/>
        </authorList>
    </citation>
    <scope>NUCLEOTIDE SEQUENCE [LARGE SCALE GENOMIC DNA]</scope>
</reference>
<evidence type="ECO:0000256" key="6">
    <source>
        <dbReference type="ARBA" id="ARBA00022741"/>
    </source>
</evidence>
<dbReference type="InterPro" id="IPR036043">
    <property type="entry name" value="Phosphoglycerate_kinase_sf"/>
</dbReference>
<keyword evidence="8 10" id="KW-0067">ATP-binding</keyword>
<keyword evidence="9 10" id="KW-0324">Glycolysis</keyword>
<evidence type="ECO:0000256" key="8">
    <source>
        <dbReference type="ARBA" id="ARBA00022840"/>
    </source>
</evidence>